<organism evidence="1 2">
    <name type="scientific">Peronosclerospora sorghi</name>
    <dbReference type="NCBI Taxonomy" id="230839"/>
    <lineage>
        <taxon>Eukaryota</taxon>
        <taxon>Sar</taxon>
        <taxon>Stramenopiles</taxon>
        <taxon>Oomycota</taxon>
        <taxon>Peronosporomycetes</taxon>
        <taxon>Peronosporales</taxon>
        <taxon>Peronosporaceae</taxon>
        <taxon>Peronosclerospora</taxon>
    </lineage>
</organism>
<proteinExistence type="predicted"/>
<protein>
    <submittedName>
        <fullName evidence="1">Uncharacterized protein</fullName>
    </submittedName>
</protein>
<evidence type="ECO:0000313" key="2">
    <source>
        <dbReference type="Proteomes" id="UP001163321"/>
    </source>
</evidence>
<dbReference type="EMBL" id="CM047581">
    <property type="protein sequence ID" value="KAI9916119.1"/>
    <property type="molecule type" value="Genomic_DNA"/>
</dbReference>
<accession>A0ACC0WBH1</accession>
<evidence type="ECO:0000313" key="1">
    <source>
        <dbReference type="EMBL" id="KAI9916119.1"/>
    </source>
</evidence>
<sequence>MALPRQFEADVATMQEEQDQEQQPEHEKENEQESERDQEVEHEMDESVTPEQQQLKLEMMDDLRADGEDDDDVASGKRRLFRFKPAFDVVLVREVIHCFPWAAGYGRTRSAWMSVATCVQTTLESMKGVSFTRGTALDHAIVKRRVDMLLEAYRKNEMAGLRGTGTPEEFDMRNKLLAILAKVVDEQTLNKGAMREKRVQSALQVAQQSLAELESTGSMVLPASMGKMSPSAVATSPAASLMPIAPAPASTLGAAPAHGSSSPGSASQNRDTKWQNVTVPYTIQQNGSNKRPLRAMSSGAASIQEIKRSRGDKSAAAIDAALGLEERKLRLEERRVALEEEKLAWDKEKAQQEGQERQMLLDVLRAQGSLVKELLVHLRNYKMSINSHEL</sequence>
<reference evidence="1 2" key="1">
    <citation type="journal article" date="2022" name="bioRxiv">
        <title>The genome of the oomycete Peronosclerospora sorghi, a cosmopolitan pathogen of maize and sorghum, is inflated with dispersed pseudogenes.</title>
        <authorList>
            <person name="Fletcher K."/>
            <person name="Martin F."/>
            <person name="Isakeit T."/>
            <person name="Cavanaugh K."/>
            <person name="Magill C."/>
            <person name="Michelmore R."/>
        </authorList>
    </citation>
    <scope>NUCLEOTIDE SEQUENCE [LARGE SCALE GENOMIC DNA]</scope>
    <source>
        <strain evidence="1">P6</strain>
    </source>
</reference>
<comment type="caution">
    <text evidence="1">The sequence shown here is derived from an EMBL/GenBank/DDBJ whole genome shotgun (WGS) entry which is preliminary data.</text>
</comment>
<gene>
    <name evidence="1" type="ORF">PsorP6_018212</name>
</gene>
<name>A0ACC0WBH1_9STRA</name>
<dbReference type="Proteomes" id="UP001163321">
    <property type="component" value="Chromosome 2"/>
</dbReference>
<keyword evidence="2" id="KW-1185">Reference proteome</keyword>